<sequence length="20" mass="2293">MLYQLNTSLPLCCGQNFPFC</sequence>
<reference evidence="1" key="1">
    <citation type="submission" date="2018-02" db="EMBL/GenBank/DDBJ databases">
        <title>Rhizophora mucronata_Transcriptome.</title>
        <authorList>
            <person name="Meera S.P."/>
            <person name="Sreeshan A."/>
            <person name="Augustine A."/>
        </authorList>
    </citation>
    <scope>NUCLEOTIDE SEQUENCE</scope>
    <source>
        <tissue evidence="1">Leaf</tissue>
    </source>
</reference>
<accession>A0A2P2NSG9</accession>
<name>A0A2P2NSG9_RHIMU</name>
<proteinExistence type="predicted"/>
<dbReference type="EMBL" id="GGEC01064911">
    <property type="protein sequence ID" value="MBX45395.1"/>
    <property type="molecule type" value="Transcribed_RNA"/>
</dbReference>
<protein>
    <submittedName>
        <fullName evidence="1">Uncharacterized protein</fullName>
    </submittedName>
</protein>
<organism evidence="1">
    <name type="scientific">Rhizophora mucronata</name>
    <name type="common">Asiatic mangrove</name>
    <dbReference type="NCBI Taxonomy" id="61149"/>
    <lineage>
        <taxon>Eukaryota</taxon>
        <taxon>Viridiplantae</taxon>
        <taxon>Streptophyta</taxon>
        <taxon>Embryophyta</taxon>
        <taxon>Tracheophyta</taxon>
        <taxon>Spermatophyta</taxon>
        <taxon>Magnoliopsida</taxon>
        <taxon>eudicotyledons</taxon>
        <taxon>Gunneridae</taxon>
        <taxon>Pentapetalae</taxon>
        <taxon>rosids</taxon>
        <taxon>fabids</taxon>
        <taxon>Malpighiales</taxon>
        <taxon>Rhizophoraceae</taxon>
        <taxon>Rhizophora</taxon>
    </lineage>
</organism>
<dbReference type="AlphaFoldDB" id="A0A2P2NSG9"/>
<evidence type="ECO:0000313" key="1">
    <source>
        <dbReference type="EMBL" id="MBX45395.1"/>
    </source>
</evidence>